<dbReference type="RefSeq" id="WP_184627415.1">
    <property type="nucleotide sequence ID" value="NZ_JACHCC010000010.1"/>
</dbReference>
<keyword evidence="16" id="KW-0812">Transmembrane</keyword>
<dbReference type="PANTHER" id="PTHR24421">
    <property type="entry name" value="NITRATE/NITRITE SENSOR PROTEIN NARX-RELATED"/>
    <property type="match status" value="1"/>
</dbReference>
<evidence type="ECO:0000313" key="18">
    <source>
        <dbReference type="EMBL" id="MBB6501549.1"/>
    </source>
</evidence>
<dbReference type="EMBL" id="JACHCC010000010">
    <property type="protein sequence ID" value="MBB6501549.1"/>
    <property type="molecule type" value="Genomic_DNA"/>
</dbReference>
<evidence type="ECO:0000256" key="7">
    <source>
        <dbReference type="ARBA" id="ARBA00022490"/>
    </source>
</evidence>
<proteinExistence type="predicted"/>
<dbReference type="CDD" id="cd16917">
    <property type="entry name" value="HATPase_UhpB-NarQ-NarX-like"/>
    <property type="match status" value="1"/>
</dbReference>
<dbReference type="InterPro" id="IPR011712">
    <property type="entry name" value="Sig_transdc_His_kin_sub3_dim/P"/>
</dbReference>
<dbReference type="PROSITE" id="PS50109">
    <property type="entry name" value="HIS_KIN"/>
    <property type="match status" value="1"/>
</dbReference>
<reference evidence="18 19" key="1">
    <citation type="submission" date="2020-08" db="EMBL/GenBank/DDBJ databases">
        <title>Genomic Encyclopedia of Type Strains, Phase IV (KMG-V): Genome sequencing to study the core and pangenomes of soil and plant-associated prokaryotes.</title>
        <authorList>
            <person name="Whitman W."/>
        </authorList>
    </citation>
    <scope>NUCLEOTIDE SEQUENCE [LARGE SCALE GENOMIC DNA]</scope>
    <source>
        <strain evidence="18 19">M2T3</strain>
    </source>
</reference>
<keyword evidence="10 18" id="KW-0418">Kinase</keyword>
<organism evidence="18 19">
    <name type="scientific">Pedobacter cryoconitis</name>
    <dbReference type="NCBI Taxonomy" id="188932"/>
    <lineage>
        <taxon>Bacteria</taxon>
        <taxon>Pseudomonadati</taxon>
        <taxon>Bacteroidota</taxon>
        <taxon>Sphingobacteriia</taxon>
        <taxon>Sphingobacteriales</taxon>
        <taxon>Sphingobacteriaceae</taxon>
        <taxon>Pedobacter</taxon>
    </lineage>
</organism>
<accession>A0A7X0J6J6</accession>
<comment type="caution">
    <text evidence="18">The sequence shown here is derived from an EMBL/GenBank/DDBJ whole genome shotgun (WGS) entry which is preliminary data.</text>
</comment>
<evidence type="ECO:0000256" key="2">
    <source>
        <dbReference type="ARBA" id="ARBA00001966"/>
    </source>
</evidence>
<dbReference type="InterPro" id="IPR004358">
    <property type="entry name" value="Sig_transdc_His_kin-like_C"/>
</dbReference>
<keyword evidence="6" id="KW-0004">4Fe-4S</keyword>
<dbReference type="EC" id="2.7.13.3" evidence="4"/>
<sequence length="261" mass="29958">MQISSKELVLLITITTFIFLIAPIFLIGYIFLYNKKKAKHTEEKETLKKTFELELLKSQVEVQEHIMQTIASDLHDNIGQLLSLTSMTLSSIKADHLREEKINTASELTQRAIRELRQLSKMMNGQELIKKGLGPAIAYELEWLKKGLTYEIQFKENMPGAIPEHADKELILFRLFQEILSNIIRHAKATRIDIELDQKNGQLFLMVKDNGKGFMWEEKLRKSDGLGLFNLQKRTSMMNGDFNINSIPGTGTEIKVSIPYC</sequence>
<comment type="subcellular location">
    <subcellularLocation>
        <location evidence="3">Cytoplasm</location>
    </subcellularLocation>
</comment>
<dbReference type="AlphaFoldDB" id="A0A7X0J6J6"/>
<keyword evidence="7" id="KW-0963">Cytoplasm</keyword>
<dbReference type="SMART" id="SM00387">
    <property type="entry name" value="HATPase_c"/>
    <property type="match status" value="1"/>
</dbReference>
<keyword evidence="12" id="KW-0902">Two-component regulatory system</keyword>
<evidence type="ECO:0000256" key="5">
    <source>
        <dbReference type="ARBA" id="ARBA00017322"/>
    </source>
</evidence>
<evidence type="ECO:0000256" key="4">
    <source>
        <dbReference type="ARBA" id="ARBA00012438"/>
    </source>
</evidence>
<dbReference type="Pfam" id="PF07730">
    <property type="entry name" value="HisKA_3"/>
    <property type="match status" value="1"/>
</dbReference>
<evidence type="ECO:0000256" key="16">
    <source>
        <dbReference type="SAM" id="Phobius"/>
    </source>
</evidence>
<comment type="catalytic activity">
    <reaction evidence="1">
        <text>ATP + protein L-histidine = ADP + protein N-phospho-L-histidine.</text>
        <dbReference type="EC" id="2.7.13.3"/>
    </reaction>
</comment>
<dbReference type="GO" id="GO:0000155">
    <property type="term" value="F:phosphorelay sensor kinase activity"/>
    <property type="evidence" value="ECO:0007669"/>
    <property type="project" value="InterPro"/>
</dbReference>
<keyword evidence="16" id="KW-0472">Membrane</keyword>
<gene>
    <name evidence="18" type="ORF">HDF25_003724</name>
</gene>
<feature type="domain" description="Histidine kinase" evidence="17">
    <location>
        <begin position="69"/>
        <end position="261"/>
    </location>
</feature>
<evidence type="ECO:0000259" key="17">
    <source>
        <dbReference type="PROSITE" id="PS50109"/>
    </source>
</evidence>
<protein>
    <recommendedName>
        <fullName evidence="5">Oxygen sensor histidine kinase NreB</fullName>
        <ecNumber evidence="4">2.7.13.3</ecNumber>
    </recommendedName>
    <alternativeName>
        <fullName evidence="15">Nitrogen regulation protein B</fullName>
    </alternativeName>
</protein>
<dbReference type="InterPro" id="IPR050482">
    <property type="entry name" value="Sensor_HK_TwoCompSys"/>
</dbReference>
<dbReference type="Gene3D" id="3.30.565.10">
    <property type="entry name" value="Histidine kinase-like ATPase, C-terminal domain"/>
    <property type="match status" value="1"/>
</dbReference>
<comment type="cofactor">
    <cofactor evidence="2">
        <name>[4Fe-4S] cluster</name>
        <dbReference type="ChEBI" id="CHEBI:49883"/>
    </cofactor>
</comment>
<dbReference type="PRINTS" id="PR00344">
    <property type="entry name" value="BCTRLSENSOR"/>
</dbReference>
<dbReference type="GO" id="GO:0005737">
    <property type="term" value="C:cytoplasm"/>
    <property type="evidence" value="ECO:0007669"/>
    <property type="project" value="UniProtKB-SubCell"/>
</dbReference>
<evidence type="ECO:0000256" key="14">
    <source>
        <dbReference type="ARBA" id="ARBA00024827"/>
    </source>
</evidence>
<evidence type="ECO:0000256" key="11">
    <source>
        <dbReference type="ARBA" id="ARBA00023004"/>
    </source>
</evidence>
<keyword evidence="8" id="KW-0808">Transferase</keyword>
<keyword evidence="9" id="KW-0479">Metal-binding</keyword>
<dbReference type="GO" id="GO:0016020">
    <property type="term" value="C:membrane"/>
    <property type="evidence" value="ECO:0007669"/>
    <property type="project" value="InterPro"/>
</dbReference>
<name>A0A7X0J6J6_9SPHI</name>
<dbReference type="Pfam" id="PF02518">
    <property type="entry name" value="HATPase_c"/>
    <property type="match status" value="1"/>
</dbReference>
<feature type="transmembrane region" description="Helical" evidence="16">
    <location>
        <begin position="12"/>
        <end position="32"/>
    </location>
</feature>
<dbReference type="Proteomes" id="UP000521017">
    <property type="component" value="Unassembled WGS sequence"/>
</dbReference>
<dbReference type="GO" id="GO:0046872">
    <property type="term" value="F:metal ion binding"/>
    <property type="evidence" value="ECO:0007669"/>
    <property type="project" value="UniProtKB-KW"/>
</dbReference>
<dbReference type="InterPro" id="IPR036890">
    <property type="entry name" value="HATPase_C_sf"/>
</dbReference>
<evidence type="ECO:0000256" key="9">
    <source>
        <dbReference type="ARBA" id="ARBA00022723"/>
    </source>
</evidence>
<dbReference type="GO" id="GO:0051539">
    <property type="term" value="F:4 iron, 4 sulfur cluster binding"/>
    <property type="evidence" value="ECO:0007669"/>
    <property type="project" value="UniProtKB-KW"/>
</dbReference>
<evidence type="ECO:0000256" key="3">
    <source>
        <dbReference type="ARBA" id="ARBA00004496"/>
    </source>
</evidence>
<dbReference type="Gene3D" id="1.20.5.1930">
    <property type="match status" value="1"/>
</dbReference>
<dbReference type="SUPFAM" id="SSF55874">
    <property type="entry name" value="ATPase domain of HSP90 chaperone/DNA topoisomerase II/histidine kinase"/>
    <property type="match status" value="1"/>
</dbReference>
<dbReference type="GO" id="GO:0046983">
    <property type="term" value="F:protein dimerization activity"/>
    <property type="evidence" value="ECO:0007669"/>
    <property type="project" value="InterPro"/>
</dbReference>
<keyword evidence="11" id="KW-0408">Iron</keyword>
<comment type="function">
    <text evidence="14">Member of the two-component regulatory system NreB/NreC involved in the control of dissimilatory nitrate/nitrite reduction in response to oxygen. NreB functions as a direct oxygen sensor histidine kinase which is autophosphorylated, in the absence of oxygen, probably at the conserved histidine residue, and transfers its phosphate group probably to a conserved aspartate residue of NreC. NreB/NreC activates the expression of the nitrate (narGHJI) and nitrite (nir) reductase operons, as well as the putative nitrate transporter gene narT.</text>
</comment>
<evidence type="ECO:0000256" key="1">
    <source>
        <dbReference type="ARBA" id="ARBA00000085"/>
    </source>
</evidence>
<dbReference type="InterPro" id="IPR005467">
    <property type="entry name" value="His_kinase_dom"/>
</dbReference>
<evidence type="ECO:0000256" key="8">
    <source>
        <dbReference type="ARBA" id="ARBA00022679"/>
    </source>
</evidence>
<evidence type="ECO:0000256" key="6">
    <source>
        <dbReference type="ARBA" id="ARBA00022485"/>
    </source>
</evidence>
<keyword evidence="16" id="KW-1133">Transmembrane helix</keyword>
<dbReference type="InterPro" id="IPR003594">
    <property type="entry name" value="HATPase_dom"/>
</dbReference>
<evidence type="ECO:0000256" key="13">
    <source>
        <dbReference type="ARBA" id="ARBA00023014"/>
    </source>
</evidence>
<evidence type="ECO:0000256" key="12">
    <source>
        <dbReference type="ARBA" id="ARBA00023012"/>
    </source>
</evidence>
<evidence type="ECO:0000256" key="10">
    <source>
        <dbReference type="ARBA" id="ARBA00022777"/>
    </source>
</evidence>
<evidence type="ECO:0000313" key="19">
    <source>
        <dbReference type="Proteomes" id="UP000521017"/>
    </source>
</evidence>
<keyword evidence="13" id="KW-0411">Iron-sulfur</keyword>
<evidence type="ECO:0000256" key="15">
    <source>
        <dbReference type="ARBA" id="ARBA00030800"/>
    </source>
</evidence>